<dbReference type="Pfam" id="PF00149">
    <property type="entry name" value="Metallophos"/>
    <property type="match status" value="1"/>
</dbReference>
<keyword evidence="2" id="KW-0378">Hydrolase</keyword>
<dbReference type="GeneID" id="42303654"/>
<dbReference type="PANTHER" id="PTHR31302:SF31">
    <property type="entry name" value="PHOSPHODIESTERASE YAEI"/>
    <property type="match status" value="1"/>
</dbReference>
<evidence type="ECO:0000256" key="2">
    <source>
        <dbReference type="ARBA" id="ARBA00022801"/>
    </source>
</evidence>
<dbReference type="GO" id="GO:0008758">
    <property type="term" value="F:UDP-2,3-diacylglucosamine hydrolase activity"/>
    <property type="evidence" value="ECO:0007669"/>
    <property type="project" value="TreeGrafter"/>
</dbReference>
<gene>
    <name evidence="4" type="ORF">AF333_00290</name>
    <name evidence="5" type="ORF">SAMN04487909_105231</name>
</gene>
<dbReference type="PATRIC" id="fig|47500.8.peg.1322"/>
<organism evidence="4 6">
    <name type="scientific">Aneurinibacillus migulanus</name>
    <name type="common">Bacillus migulanus</name>
    <dbReference type="NCBI Taxonomy" id="47500"/>
    <lineage>
        <taxon>Bacteria</taxon>
        <taxon>Bacillati</taxon>
        <taxon>Bacillota</taxon>
        <taxon>Bacilli</taxon>
        <taxon>Bacillales</taxon>
        <taxon>Paenibacillaceae</taxon>
        <taxon>Aneurinibacillus group</taxon>
        <taxon>Aneurinibacillus</taxon>
    </lineage>
</organism>
<reference evidence="4 6" key="1">
    <citation type="submission" date="2015-07" db="EMBL/GenBank/DDBJ databases">
        <title>Fjat-14205 dsm 2895.</title>
        <authorList>
            <person name="Liu B."/>
            <person name="Wang J."/>
            <person name="Zhu Y."/>
            <person name="Liu G."/>
            <person name="Chen Q."/>
            <person name="Chen Z."/>
            <person name="Lan J."/>
            <person name="Che J."/>
            <person name="Ge C."/>
            <person name="Shi H."/>
            <person name="Pan Z."/>
            <person name="Liu X."/>
        </authorList>
    </citation>
    <scope>NUCLEOTIDE SEQUENCE [LARGE SCALE GENOMIC DNA]</scope>
    <source>
        <strain evidence="4 6">DSM 2895</strain>
    </source>
</reference>
<dbReference type="OrthoDB" id="9780884at2"/>
<feature type="domain" description="Calcineurin-like phosphoesterase" evidence="3">
    <location>
        <begin position="58"/>
        <end position="223"/>
    </location>
</feature>
<dbReference type="EMBL" id="LGUG01000002">
    <property type="protein sequence ID" value="KON99218.1"/>
    <property type="molecule type" value="Genomic_DNA"/>
</dbReference>
<evidence type="ECO:0000313" key="5">
    <source>
        <dbReference type="EMBL" id="SDI59546.1"/>
    </source>
</evidence>
<dbReference type="EMBL" id="FNED01000005">
    <property type="protein sequence ID" value="SDI59546.1"/>
    <property type="molecule type" value="Genomic_DNA"/>
</dbReference>
<dbReference type="Proteomes" id="UP000182836">
    <property type="component" value="Unassembled WGS sequence"/>
</dbReference>
<dbReference type="STRING" id="47500.AF333_00290"/>
<name>A0A0D1XXZ7_ANEMI</name>
<evidence type="ECO:0000313" key="6">
    <source>
        <dbReference type="Proteomes" id="UP000037269"/>
    </source>
</evidence>
<dbReference type="InterPro" id="IPR051158">
    <property type="entry name" value="Metallophosphoesterase_sf"/>
</dbReference>
<dbReference type="RefSeq" id="WP_043063900.1">
    <property type="nucleotide sequence ID" value="NZ_BJOA01000073.1"/>
</dbReference>
<evidence type="ECO:0000256" key="1">
    <source>
        <dbReference type="ARBA" id="ARBA00022723"/>
    </source>
</evidence>
<evidence type="ECO:0000313" key="7">
    <source>
        <dbReference type="Proteomes" id="UP000182836"/>
    </source>
</evidence>
<protein>
    <recommendedName>
        <fullName evidence="3">Calcineurin-like phosphoesterase domain-containing protein</fullName>
    </recommendedName>
</protein>
<dbReference type="SUPFAM" id="SSF56300">
    <property type="entry name" value="Metallo-dependent phosphatases"/>
    <property type="match status" value="1"/>
</dbReference>
<dbReference type="Gene3D" id="3.60.21.10">
    <property type="match status" value="1"/>
</dbReference>
<dbReference type="GO" id="GO:0016020">
    <property type="term" value="C:membrane"/>
    <property type="evidence" value="ECO:0007669"/>
    <property type="project" value="GOC"/>
</dbReference>
<dbReference type="CDD" id="cd07385">
    <property type="entry name" value="MPP_YkuE_C"/>
    <property type="match status" value="1"/>
</dbReference>
<keyword evidence="6" id="KW-1185">Reference proteome</keyword>
<reference evidence="5 7" key="2">
    <citation type="submission" date="2016-10" db="EMBL/GenBank/DDBJ databases">
        <authorList>
            <person name="de Groot N.N."/>
        </authorList>
    </citation>
    <scope>NUCLEOTIDE SEQUENCE [LARGE SCALE GENOMIC DNA]</scope>
    <source>
        <strain evidence="5 7">DSM 2895</strain>
    </source>
</reference>
<proteinExistence type="predicted"/>
<dbReference type="InterPro" id="IPR004843">
    <property type="entry name" value="Calcineurin-like_PHP"/>
</dbReference>
<accession>A0A0D1XXZ7</accession>
<keyword evidence="1" id="KW-0479">Metal-binding</keyword>
<dbReference type="PANTHER" id="PTHR31302">
    <property type="entry name" value="TRANSMEMBRANE PROTEIN WITH METALLOPHOSPHOESTERASE DOMAIN-RELATED"/>
    <property type="match status" value="1"/>
</dbReference>
<sequence>MNREKRMNRRSFIKRLVAGIGGLMLFTGLDAFFIERHLLRRRDIEVPLADMPDVFEGFRIAHFSDVHIGHGFTASDLESLVERINEAKPDMIAFTGDLVDDGMEELAATTEALARLHAPYGKYAVLGNHDVRGKAQPEQIIEAYQKAGFMPLVNQHVTICHEDAEASFTLAGLDDNWRHPDWETTFEKRHGDGLVIALIHEPDLADRAKEYGVSLQLSGHSHGGQVRLPFVGGLLYPPYGCKYPDGLQKVEDSSMLVHTSRGIGTTILPIRFLCPPEWYILTLRKK</sequence>
<dbReference type="Proteomes" id="UP000037269">
    <property type="component" value="Unassembled WGS sequence"/>
</dbReference>
<evidence type="ECO:0000313" key="4">
    <source>
        <dbReference type="EMBL" id="KON99218.1"/>
    </source>
</evidence>
<dbReference type="GO" id="GO:0046872">
    <property type="term" value="F:metal ion binding"/>
    <property type="evidence" value="ECO:0007669"/>
    <property type="project" value="UniProtKB-KW"/>
</dbReference>
<dbReference type="GO" id="GO:0009245">
    <property type="term" value="P:lipid A biosynthetic process"/>
    <property type="evidence" value="ECO:0007669"/>
    <property type="project" value="TreeGrafter"/>
</dbReference>
<dbReference type="AlphaFoldDB" id="A0A0D1XXZ7"/>
<evidence type="ECO:0000259" key="3">
    <source>
        <dbReference type="Pfam" id="PF00149"/>
    </source>
</evidence>
<dbReference type="InterPro" id="IPR029052">
    <property type="entry name" value="Metallo-depent_PP-like"/>
</dbReference>